<evidence type="ECO:0000256" key="1">
    <source>
        <dbReference type="ARBA" id="ARBA00023157"/>
    </source>
</evidence>
<dbReference type="PANTHER" id="PTHR23259:SF70">
    <property type="entry name" value="ACCESSORY GLAND PROTEIN ACP62F-RELATED"/>
    <property type="match status" value="1"/>
</dbReference>
<feature type="region of interest" description="Disordered" evidence="2">
    <location>
        <begin position="378"/>
        <end position="404"/>
    </location>
</feature>
<dbReference type="STRING" id="199890.A0A182PRZ8"/>
<dbReference type="CDD" id="cd19941">
    <property type="entry name" value="TIL"/>
    <property type="match status" value="1"/>
</dbReference>
<dbReference type="InterPro" id="IPR036084">
    <property type="entry name" value="Ser_inhib-like_sf"/>
</dbReference>
<feature type="domain" description="EGF-like" evidence="3">
    <location>
        <begin position="293"/>
        <end position="327"/>
    </location>
</feature>
<feature type="domain" description="EGF-like" evidence="3">
    <location>
        <begin position="623"/>
        <end position="659"/>
    </location>
</feature>
<feature type="region of interest" description="Disordered" evidence="2">
    <location>
        <begin position="60"/>
        <end position="117"/>
    </location>
</feature>
<evidence type="ECO:0000256" key="2">
    <source>
        <dbReference type="SAM" id="MobiDB-lite"/>
    </source>
</evidence>
<accession>A0A182PRZ8</accession>
<feature type="region of interest" description="Disordered" evidence="2">
    <location>
        <begin position="138"/>
        <end position="196"/>
    </location>
</feature>
<evidence type="ECO:0000313" key="4">
    <source>
        <dbReference type="EnsemblMetazoa" id="AEPI009733-PA"/>
    </source>
</evidence>
<dbReference type="SUPFAM" id="SSF57567">
    <property type="entry name" value="Serine protease inhibitors"/>
    <property type="match status" value="4"/>
</dbReference>
<dbReference type="Gene3D" id="2.10.25.10">
    <property type="entry name" value="Laminin"/>
    <property type="match status" value="5"/>
</dbReference>
<feature type="region of interest" description="Disordered" evidence="2">
    <location>
        <begin position="438"/>
        <end position="469"/>
    </location>
</feature>
<proteinExistence type="predicted"/>
<keyword evidence="5" id="KW-1185">Reference proteome</keyword>
<name>A0A182PRZ8_9DIPT</name>
<feature type="region of interest" description="Disordered" evidence="2">
    <location>
        <begin position="499"/>
        <end position="523"/>
    </location>
</feature>
<dbReference type="SMART" id="SM00181">
    <property type="entry name" value="EGF"/>
    <property type="match status" value="5"/>
</dbReference>
<dbReference type="InterPro" id="IPR051368">
    <property type="entry name" value="SerProtInhib-TIL_Domain"/>
</dbReference>
<evidence type="ECO:0000259" key="3">
    <source>
        <dbReference type="SMART" id="SM00181"/>
    </source>
</evidence>
<feature type="compositionally biased region" description="Low complexity" evidence="2">
    <location>
        <begin position="143"/>
        <end position="184"/>
    </location>
</feature>
<protein>
    <recommendedName>
        <fullName evidence="3">EGF-like domain-containing protein</fullName>
    </recommendedName>
</protein>
<organism evidence="4 5">
    <name type="scientific">Anopheles epiroticus</name>
    <dbReference type="NCBI Taxonomy" id="199890"/>
    <lineage>
        <taxon>Eukaryota</taxon>
        <taxon>Metazoa</taxon>
        <taxon>Ecdysozoa</taxon>
        <taxon>Arthropoda</taxon>
        <taxon>Hexapoda</taxon>
        <taxon>Insecta</taxon>
        <taxon>Pterygota</taxon>
        <taxon>Neoptera</taxon>
        <taxon>Endopterygota</taxon>
        <taxon>Diptera</taxon>
        <taxon>Nematocera</taxon>
        <taxon>Culicoidea</taxon>
        <taxon>Culicidae</taxon>
        <taxon>Anophelinae</taxon>
        <taxon>Anopheles</taxon>
    </lineage>
</organism>
<feature type="compositionally biased region" description="Low complexity" evidence="2">
    <location>
        <begin position="387"/>
        <end position="397"/>
    </location>
</feature>
<dbReference type="InterPro" id="IPR000742">
    <property type="entry name" value="EGF"/>
</dbReference>
<feature type="domain" description="EGF-like" evidence="3">
    <location>
        <begin position="234"/>
        <end position="268"/>
    </location>
</feature>
<keyword evidence="1" id="KW-1015">Disulfide bond</keyword>
<feature type="region of interest" description="Disordered" evidence="2">
    <location>
        <begin position="915"/>
        <end position="960"/>
    </location>
</feature>
<dbReference type="VEuPathDB" id="VectorBase:AEPI009733"/>
<dbReference type="Proteomes" id="UP000075885">
    <property type="component" value="Unassembled WGS sequence"/>
</dbReference>
<dbReference type="EnsemblMetazoa" id="AEPI009733-RA">
    <property type="protein sequence ID" value="AEPI009733-PA"/>
    <property type="gene ID" value="AEPI009733"/>
</dbReference>
<feature type="domain" description="EGF-like" evidence="3">
    <location>
        <begin position="548"/>
        <end position="583"/>
    </location>
</feature>
<feature type="domain" description="EGF-like" evidence="3">
    <location>
        <begin position="703"/>
        <end position="745"/>
    </location>
</feature>
<dbReference type="AlphaFoldDB" id="A0A182PRZ8"/>
<feature type="compositionally biased region" description="Basic and acidic residues" evidence="2">
    <location>
        <begin position="928"/>
        <end position="937"/>
    </location>
</feature>
<feature type="compositionally biased region" description="Pro residues" evidence="2">
    <location>
        <begin position="442"/>
        <end position="469"/>
    </location>
</feature>
<reference evidence="5" key="1">
    <citation type="submission" date="2013-03" db="EMBL/GenBank/DDBJ databases">
        <title>The Genome Sequence of Anopheles epiroticus epiroticus2.</title>
        <authorList>
            <consortium name="The Broad Institute Genomics Platform"/>
            <person name="Neafsey D.E."/>
            <person name="Howell P."/>
            <person name="Walker B."/>
            <person name="Young S.K."/>
            <person name="Zeng Q."/>
            <person name="Gargeya S."/>
            <person name="Fitzgerald M."/>
            <person name="Haas B."/>
            <person name="Abouelleil A."/>
            <person name="Allen A.W."/>
            <person name="Alvarado L."/>
            <person name="Arachchi H.M."/>
            <person name="Berlin A.M."/>
            <person name="Chapman S.B."/>
            <person name="Gainer-Dewar J."/>
            <person name="Goldberg J."/>
            <person name="Griggs A."/>
            <person name="Gujja S."/>
            <person name="Hansen M."/>
            <person name="Howarth C."/>
            <person name="Imamovic A."/>
            <person name="Ireland A."/>
            <person name="Larimer J."/>
            <person name="McCowan C."/>
            <person name="Murphy C."/>
            <person name="Pearson M."/>
            <person name="Poon T.W."/>
            <person name="Priest M."/>
            <person name="Roberts A."/>
            <person name="Saif S."/>
            <person name="Shea T."/>
            <person name="Sisk P."/>
            <person name="Sykes S."/>
            <person name="Wortman J."/>
            <person name="Nusbaum C."/>
            <person name="Birren B."/>
        </authorList>
    </citation>
    <scope>NUCLEOTIDE SEQUENCE [LARGE SCALE GENOMIC DNA]</scope>
    <source>
        <strain evidence="5">Epiroticus2</strain>
    </source>
</reference>
<sequence length="975" mass="106606">MLIYEPTCVCIEGYVRFNGECIPKSDCPTQPATPPPSTPIQSTVPLYNTTSIPPCSTNTVASPPCSTTTPAPYTTSTTKKPCSHPSLPYAKATPRKYGYARPSRPATTPPVYTYGHTQPPYQKIVPYRYRTVPPYHPPPPPCVTTTTTTEAPTTSTKTSKPPCTTTTEPVTTTTTPCPTNPTTTAHSTKPPGNGHSSMELKHLKISLPIVHSFAVVPCAACEELVFEQPCCEPTCDYDCANAVCPLLLVEQPTCACRPGLVRYQGHCIEPSSCPQKCSTNEVLVASPPCCEPTCDWDCEHVTCQQMLVYQPTCVCMKGYVRLDGHCVPKMECPAPMTHPTELPTEPTTHAPVYNPPSGGCGQYPCQCREVYYHPSAPVHQPLETTDKPTTTTHKPYPTTAPPSHPAPEQQSCGCGHVPCQCLQPVYYHPVPVYKPCETTPEPTTPEPSTPEPTTPEPTTPEPTTPEPCQPEPEKPSCGCGHVPCQCVYYQHVPCETKPKTTPAPTTTTAAPTTTTAAPTTTTPAPTTPAPTCSACEELVFVHPCCEPTCDNDCSGVQCSPMLLVQEPTCACRPGLVRYQGHCVEPSACPKSASRYRLYVPKTVSYMCSPYEILKPSEPCCEPTCEDDCLHAICRRTPESAAKPTCVCRQGYVRHSGACIRKDSCPPKNPVTYDSYRPPHYYYKHTPRQNVLPKTCGPNEKLSHCRPTCEPTCEKDCSGVKHPQVCIPETCCVCKDGYVRHNGRCIKQCDCPKRNPFQSVRPVSGEYIDFEVVSMEGLKSDEDFGYKPKAEFYLKKSRLHNYEPKKPGMAPLYVRTLGSAPSSAQASCEHGVAPPTTERPALYPPLCACHATKKMHSPVHLSPVREETASYESTEEDSDIVPYAPLPTVGSYRHTPSKALFPPSTPATVGPYYMPRKTAPTPPSPRPVHRSDFNEPVDHFYGSGQQSSAAQEEPRKTPTIWPPVSKHCTRCGCRRH</sequence>
<evidence type="ECO:0000313" key="5">
    <source>
        <dbReference type="Proteomes" id="UP000075885"/>
    </source>
</evidence>
<feature type="compositionally biased region" description="Low complexity" evidence="2">
    <location>
        <begin position="60"/>
        <end position="80"/>
    </location>
</feature>
<dbReference type="PANTHER" id="PTHR23259">
    <property type="entry name" value="RIDDLE"/>
    <property type="match status" value="1"/>
</dbReference>
<reference evidence="4" key="2">
    <citation type="submission" date="2020-05" db="UniProtKB">
        <authorList>
            <consortium name="EnsemblMetazoa"/>
        </authorList>
    </citation>
    <scope>IDENTIFICATION</scope>
    <source>
        <strain evidence="4">Epiroticus2</strain>
    </source>
</reference>